<dbReference type="GO" id="GO:0000460">
    <property type="term" value="P:maturation of 5.8S rRNA"/>
    <property type="evidence" value="ECO:0007669"/>
    <property type="project" value="TreeGrafter"/>
</dbReference>
<organism evidence="8 9">
    <name type="scientific">Quillaja saponaria</name>
    <name type="common">Soap bark tree</name>
    <dbReference type="NCBI Taxonomy" id="32244"/>
    <lineage>
        <taxon>Eukaryota</taxon>
        <taxon>Viridiplantae</taxon>
        <taxon>Streptophyta</taxon>
        <taxon>Embryophyta</taxon>
        <taxon>Tracheophyta</taxon>
        <taxon>Spermatophyta</taxon>
        <taxon>Magnoliopsida</taxon>
        <taxon>eudicotyledons</taxon>
        <taxon>Gunneridae</taxon>
        <taxon>Pentapetalae</taxon>
        <taxon>rosids</taxon>
        <taxon>fabids</taxon>
        <taxon>Fabales</taxon>
        <taxon>Quillajaceae</taxon>
        <taxon>Quillaja</taxon>
    </lineage>
</organism>
<dbReference type="AlphaFoldDB" id="A0AAD7LJJ3"/>
<proteinExistence type="inferred from homology"/>
<accession>A0AAD7LJJ3</accession>
<dbReference type="GO" id="GO:0005737">
    <property type="term" value="C:cytoplasm"/>
    <property type="evidence" value="ECO:0007669"/>
    <property type="project" value="UniProtKB-SubCell"/>
</dbReference>
<comment type="function">
    <text evidence="6">Plays a role in the recruitment of the exosome to pre-rRNA to mediate the 3'-5' end processing of the 5.8S rRNA.</text>
</comment>
<evidence type="ECO:0000256" key="4">
    <source>
        <dbReference type="ARBA" id="ARBA00022884"/>
    </source>
</evidence>
<dbReference type="GO" id="GO:0005730">
    <property type="term" value="C:nucleolus"/>
    <property type="evidence" value="ECO:0007669"/>
    <property type="project" value="UniProtKB-SubCell"/>
</dbReference>
<name>A0AAD7LJJ3_QUISA</name>
<dbReference type="Proteomes" id="UP001163823">
    <property type="component" value="Chromosome 8"/>
</dbReference>
<dbReference type="InterPro" id="IPR007146">
    <property type="entry name" value="Sas10/Utp3/C1D"/>
</dbReference>
<comment type="similarity">
    <text evidence="2 6">Belongs to the C1D family.</text>
</comment>
<dbReference type="KEGG" id="qsa:O6P43_019211"/>
<keyword evidence="5 6" id="KW-0539">Nucleus</keyword>
<protein>
    <recommendedName>
        <fullName evidence="6">Nuclear nucleic acid-binding protein C1D</fullName>
    </recommendedName>
</protein>
<dbReference type="GO" id="GO:0003677">
    <property type="term" value="F:DNA binding"/>
    <property type="evidence" value="ECO:0007669"/>
    <property type="project" value="UniProtKB-KW"/>
</dbReference>
<evidence type="ECO:0000256" key="6">
    <source>
        <dbReference type="RuleBase" id="RU368003"/>
    </source>
</evidence>
<evidence type="ECO:0000256" key="1">
    <source>
        <dbReference type="ARBA" id="ARBA00004123"/>
    </source>
</evidence>
<keyword evidence="9" id="KW-1185">Reference proteome</keyword>
<dbReference type="InterPro" id="IPR011082">
    <property type="entry name" value="Exosome-assoc_fac/DNA_repair"/>
</dbReference>
<keyword evidence="3 6" id="KW-0698">rRNA processing</keyword>
<dbReference type="GO" id="GO:0000178">
    <property type="term" value="C:exosome (RNase complex)"/>
    <property type="evidence" value="ECO:0007669"/>
    <property type="project" value="TreeGrafter"/>
</dbReference>
<dbReference type="Pfam" id="PF04000">
    <property type="entry name" value="Sas10_Utp3"/>
    <property type="match status" value="1"/>
</dbReference>
<dbReference type="PANTHER" id="PTHR15341:SF3">
    <property type="entry name" value="NUCLEAR NUCLEIC ACID-BINDING PROTEIN C1D"/>
    <property type="match status" value="1"/>
</dbReference>
<evidence type="ECO:0000256" key="7">
    <source>
        <dbReference type="SAM" id="MobiDB-lite"/>
    </source>
</evidence>
<comment type="subunit">
    <text evidence="6">Monomer and homodimer.</text>
</comment>
<sequence length="215" mass="24211">MCLFLPDLNTAMTSAERESGVVPESVMHSVNQTLVNIQQVQTHLLQALSLSDPEVLAQLSPLQRAQSLLLFAKTISTLYTLRLRCSGVNPADHPVKSELDRLCLYQEKLERFLNLSKAPLRPSTTLNYQAATRFIEHSLPDLTPEQRQNMRDISRGNGPKMNYGERVGQKRKYQSVQRAADEFLKKAARELLGDNDSVKGPLIIDIPDDDDKPEQ</sequence>
<evidence type="ECO:0000256" key="2">
    <source>
        <dbReference type="ARBA" id="ARBA00009154"/>
    </source>
</evidence>
<evidence type="ECO:0000256" key="3">
    <source>
        <dbReference type="ARBA" id="ARBA00022552"/>
    </source>
</evidence>
<evidence type="ECO:0000313" key="9">
    <source>
        <dbReference type="Proteomes" id="UP001163823"/>
    </source>
</evidence>
<keyword evidence="6" id="KW-0238">DNA-binding</keyword>
<comment type="subcellular location">
    <subcellularLocation>
        <location evidence="6">Cytoplasm</location>
    </subcellularLocation>
    <subcellularLocation>
        <location evidence="6">Nucleus</location>
        <location evidence="6">Nucleolus</location>
    </subcellularLocation>
    <subcellularLocation>
        <location evidence="1 6">Nucleus</location>
    </subcellularLocation>
</comment>
<keyword evidence="6" id="KW-0963">Cytoplasm</keyword>
<gene>
    <name evidence="8" type="ORF">O6P43_019211</name>
</gene>
<dbReference type="GO" id="GO:0003723">
    <property type="term" value="F:RNA binding"/>
    <property type="evidence" value="ECO:0007669"/>
    <property type="project" value="UniProtKB-UniRule"/>
</dbReference>
<feature type="region of interest" description="Disordered" evidence="7">
    <location>
        <begin position="152"/>
        <end position="171"/>
    </location>
</feature>
<evidence type="ECO:0000313" key="8">
    <source>
        <dbReference type="EMBL" id="KAJ7958486.1"/>
    </source>
</evidence>
<comment type="caution">
    <text evidence="8">The sequence shown here is derived from an EMBL/GenBank/DDBJ whole genome shotgun (WGS) entry which is preliminary data.</text>
</comment>
<reference evidence="8" key="1">
    <citation type="journal article" date="2023" name="Science">
        <title>Elucidation of the pathway for biosynthesis of saponin adjuvants from the soapbark tree.</title>
        <authorList>
            <person name="Reed J."/>
            <person name="Orme A."/>
            <person name="El-Demerdash A."/>
            <person name="Owen C."/>
            <person name="Martin L.B.B."/>
            <person name="Misra R.C."/>
            <person name="Kikuchi S."/>
            <person name="Rejzek M."/>
            <person name="Martin A.C."/>
            <person name="Harkess A."/>
            <person name="Leebens-Mack J."/>
            <person name="Louveau T."/>
            <person name="Stephenson M.J."/>
            <person name="Osbourn A."/>
        </authorList>
    </citation>
    <scope>NUCLEOTIDE SEQUENCE</scope>
    <source>
        <strain evidence="8">S10</strain>
    </source>
</reference>
<dbReference type="EMBL" id="JARAOO010000008">
    <property type="protein sequence ID" value="KAJ7958486.1"/>
    <property type="molecule type" value="Genomic_DNA"/>
</dbReference>
<dbReference type="PANTHER" id="PTHR15341">
    <property type="entry name" value="SUN-COR STEROID HORMONE RECEPTOR CO-REPRESSOR"/>
    <property type="match status" value="1"/>
</dbReference>
<evidence type="ECO:0000256" key="5">
    <source>
        <dbReference type="ARBA" id="ARBA00023242"/>
    </source>
</evidence>
<dbReference type="GO" id="GO:0010468">
    <property type="term" value="P:regulation of gene expression"/>
    <property type="evidence" value="ECO:0007669"/>
    <property type="project" value="TreeGrafter"/>
</dbReference>
<keyword evidence="4 6" id="KW-0694">RNA-binding</keyword>